<comment type="caution">
    <text evidence="10">The sequence shown here is derived from an EMBL/GenBank/DDBJ whole genome shotgun (WGS) entry which is preliminary data.</text>
</comment>
<evidence type="ECO:0000313" key="11">
    <source>
        <dbReference type="Proteomes" id="UP000536711"/>
    </source>
</evidence>
<dbReference type="InterPro" id="IPR056751">
    <property type="entry name" value="PAS_13"/>
</dbReference>
<dbReference type="GO" id="GO:0046872">
    <property type="term" value="F:metal ion binding"/>
    <property type="evidence" value="ECO:0007669"/>
    <property type="project" value="UniProtKB-KW"/>
</dbReference>
<feature type="compositionally biased region" description="Polar residues" evidence="8">
    <location>
        <begin position="123"/>
        <end position="132"/>
    </location>
</feature>
<dbReference type="Pfam" id="PF24990">
    <property type="entry name" value="PAS_13"/>
    <property type="match status" value="1"/>
</dbReference>
<evidence type="ECO:0000313" key="10">
    <source>
        <dbReference type="EMBL" id="KAF4437835.1"/>
    </source>
</evidence>
<gene>
    <name evidence="10" type="ORF">FACUT_5369</name>
</gene>
<feature type="compositionally biased region" description="Basic and acidic residues" evidence="8">
    <location>
        <begin position="13"/>
        <end position="31"/>
    </location>
</feature>
<sequence>MTDRNAATMGKSAKQEPAKGDDGKAVNRDKSSNATASGNHKAPTKKRRKVNHGSGCGVAHVLMGADNLFPTRIQHMTCDLRNIGHLCHDEPRDADSKKAKSVQSTQSIQAPSVVDESDAQSDMARSSISSTMGPPPPTFDTTRQRGSKSFGGVLGQGSPLSIVQPGQVSGLQGNALNNGNSNANQFAGFQDAWMTAQNHFHDMHSYHPNYMIASEVTHEFNLLNDFLHTSLLDDGSVPPEEHQSPAFKRSSQSQSEMLPRFGNNTTTSMGAGGSNTMSNMTEGSMLPPPPNVEGKNIPRPGSVVPADKAREYYLQAADPSGNDTPEERMARVLKAKYDAGLLKPFNYINGYSRLGAYLNSHITTASREKILRTIARFRPAFREKAHALTDIELVYVEMWFEKQLMDYDRVFASMAVPACCWRRTGEIFRGNKEMAELIGVSVAQLRDGKIALHEILTEESMVRYWEEFGTIAFDPAHETLLTACSLKNPTPGSTHPVVKCCFSFMIRRDEHKLPALIVVGIGNGAWIQRFGAIGTEFATDLFSKLPTSCDSSSTDVLLSDLNHHITTANFLAENRISPPLGVSRNLKDIGRKLWNECIKERRKRDNLLQSASRTQLLVRTRVLAFLAHALAREHRRARVCVESSDLDGALLSMAKAADYIDRLKKIDNLTTEDRAQVQKTEAEYLTMRCALSWKQGRLDVAEHMYAKADDLLHNLDPTSAEHLADTFHGIGGDLLSRGDNEMALKWLRRALDLINDQALERLSTEGLELRISIHHELIQALLATGSQDGLQEAENLVSHVESEIGDKPVVLHWRLEILQRSPSEVFNADACASILRRMIWSLDLSDAGLGFLLHGIGELRMRGPRLAIGLMDELLLRKLMPSRNMGWMGKAIVRRVWMGTMEADASVSVADLTQTLDQLVQKAGQCDVEASTATLSKLIWKKLDTSYSKKQYKESQLWCQVALHSIFANSGEACQGKFSRRLVLCATSCSDAEAALSAFHSMPRSIQDEPLTRYLMFRVSLLNWDHDLGRQCVEFLGKFAEKSQCRDILYACIRDAQHVGDKLMTLEALKAVAETFDAVGSLTINLPSILRCTIRLIHSLESQEGSEGDPAPELAEETCRIFERAGEHAKLEPKDEQGRKVFTVSELHWFRKNTYNIDEQLQQYLETRRHISEYDTLFDAHFRNDPKSQIYPDLLAKLSTLFVFDFESAVCLKSWDDLSQIIRKARICKDEMMYKAMGDCLLRSEASGNVVYRTMRLIINEIFSLEQFDNQQLAKYMRCMFQAILPLDDNLAFQVVEQAVQIAREGSQMQKPFPAEDLDWIIATTFNHAIDILARGDEDLCQQWAMKALDLTEYVDDNGDMRDMLRERVVKLGLSKGAPS</sequence>
<name>A0A8H4NJV3_9HYPO</name>
<dbReference type="GO" id="GO:0090173">
    <property type="term" value="P:regulation of synaptonemal complex assembly"/>
    <property type="evidence" value="ECO:0007669"/>
    <property type="project" value="InterPro"/>
</dbReference>
<dbReference type="EMBL" id="JAADJF010000124">
    <property type="protein sequence ID" value="KAF4437835.1"/>
    <property type="molecule type" value="Genomic_DNA"/>
</dbReference>
<keyword evidence="3" id="KW-0805">Transcription regulation</keyword>
<reference evidence="10 11" key="1">
    <citation type="submission" date="2020-01" db="EMBL/GenBank/DDBJ databases">
        <title>Identification and distribution of gene clusters putatively required for synthesis of sphingolipid metabolism inhibitors in phylogenetically diverse species of the filamentous fungus Fusarium.</title>
        <authorList>
            <person name="Kim H.-S."/>
            <person name="Busman M."/>
            <person name="Brown D.W."/>
            <person name="Divon H."/>
            <person name="Uhlig S."/>
            <person name="Proctor R.H."/>
        </authorList>
    </citation>
    <scope>NUCLEOTIDE SEQUENCE [LARGE SCALE GENOMIC DNA]</scope>
    <source>
        <strain evidence="10 11">NRRL 13308</strain>
    </source>
</reference>
<keyword evidence="11" id="KW-1185">Reference proteome</keyword>
<keyword evidence="2" id="KW-0479">Metal-binding</keyword>
<evidence type="ECO:0000256" key="3">
    <source>
        <dbReference type="ARBA" id="ARBA00023015"/>
    </source>
</evidence>
<dbReference type="InterPro" id="IPR039057">
    <property type="entry name" value="Spo22/ZIP4"/>
</dbReference>
<dbReference type="Pfam" id="PF08631">
    <property type="entry name" value="SPO22"/>
    <property type="match status" value="1"/>
</dbReference>
<feature type="domain" description="ERT1/acuK family PAS" evidence="9">
    <location>
        <begin position="417"/>
        <end position="489"/>
    </location>
</feature>
<evidence type="ECO:0000256" key="6">
    <source>
        <dbReference type="ARBA" id="ARBA00023254"/>
    </source>
</evidence>
<keyword evidence="5" id="KW-0539">Nucleus</keyword>
<feature type="compositionally biased region" description="Polar residues" evidence="8">
    <location>
        <begin position="101"/>
        <end position="110"/>
    </location>
</feature>
<keyword evidence="4" id="KW-0804">Transcription</keyword>
<evidence type="ECO:0000256" key="7">
    <source>
        <dbReference type="ARBA" id="ARBA00031845"/>
    </source>
</evidence>
<organism evidence="10 11">
    <name type="scientific">Fusarium acutatum</name>
    <dbReference type="NCBI Taxonomy" id="78861"/>
    <lineage>
        <taxon>Eukaryota</taxon>
        <taxon>Fungi</taxon>
        <taxon>Dikarya</taxon>
        <taxon>Ascomycota</taxon>
        <taxon>Pezizomycotina</taxon>
        <taxon>Sordariomycetes</taxon>
        <taxon>Hypocreomycetidae</taxon>
        <taxon>Hypocreales</taxon>
        <taxon>Nectriaceae</taxon>
        <taxon>Fusarium</taxon>
        <taxon>Fusarium fujikuroi species complex</taxon>
    </lineage>
</organism>
<accession>A0A8H4NJV3</accession>
<feature type="region of interest" description="Disordered" evidence="8">
    <location>
        <begin position="1"/>
        <end position="52"/>
    </location>
</feature>
<feature type="compositionally biased region" description="Polar residues" evidence="8">
    <location>
        <begin position="249"/>
        <end position="282"/>
    </location>
</feature>
<proteinExistence type="predicted"/>
<evidence type="ECO:0000256" key="4">
    <source>
        <dbReference type="ARBA" id="ARBA00023163"/>
    </source>
</evidence>
<dbReference type="PANTHER" id="PTHR40375">
    <property type="entry name" value="SPORULATION-SPECIFIC PROTEIN 22"/>
    <property type="match status" value="1"/>
</dbReference>
<dbReference type="Gene3D" id="1.25.40.10">
    <property type="entry name" value="Tetratricopeptide repeat domain"/>
    <property type="match status" value="1"/>
</dbReference>
<evidence type="ECO:0000256" key="1">
    <source>
        <dbReference type="ARBA" id="ARBA00004123"/>
    </source>
</evidence>
<keyword evidence="6" id="KW-0469">Meiosis</keyword>
<dbReference type="Proteomes" id="UP000536711">
    <property type="component" value="Unassembled WGS sequence"/>
</dbReference>
<dbReference type="GO" id="GO:0051321">
    <property type="term" value="P:meiotic cell cycle"/>
    <property type="evidence" value="ECO:0007669"/>
    <property type="project" value="UniProtKB-KW"/>
</dbReference>
<feature type="region of interest" description="Disordered" evidence="8">
    <location>
        <begin position="91"/>
        <end position="158"/>
    </location>
</feature>
<feature type="region of interest" description="Disordered" evidence="8">
    <location>
        <begin position="234"/>
        <end position="302"/>
    </location>
</feature>
<evidence type="ECO:0000259" key="9">
    <source>
        <dbReference type="Pfam" id="PF24990"/>
    </source>
</evidence>
<dbReference type="InterPro" id="IPR011990">
    <property type="entry name" value="TPR-like_helical_dom_sf"/>
</dbReference>
<dbReference type="PANTHER" id="PTHR40375:SF2">
    <property type="entry name" value="SPORULATION-SPECIFIC PROTEIN 22"/>
    <property type="match status" value="1"/>
</dbReference>
<evidence type="ECO:0000256" key="8">
    <source>
        <dbReference type="SAM" id="MobiDB-lite"/>
    </source>
</evidence>
<dbReference type="GO" id="GO:0005634">
    <property type="term" value="C:nucleus"/>
    <property type="evidence" value="ECO:0007669"/>
    <property type="project" value="UniProtKB-SubCell"/>
</dbReference>
<protein>
    <recommendedName>
        <fullName evidence="7">Protein ZIP4 homolog</fullName>
    </recommendedName>
</protein>
<evidence type="ECO:0000256" key="2">
    <source>
        <dbReference type="ARBA" id="ARBA00022723"/>
    </source>
</evidence>
<comment type="subcellular location">
    <subcellularLocation>
        <location evidence="1">Nucleus</location>
    </subcellularLocation>
</comment>
<dbReference type="OrthoDB" id="65716at2759"/>
<dbReference type="InterPro" id="IPR013940">
    <property type="entry name" value="Spo22/ZIP4/TEX11"/>
</dbReference>
<feature type="compositionally biased region" description="Basic residues" evidence="8">
    <location>
        <begin position="42"/>
        <end position="51"/>
    </location>
</feature>
<evidence type="ECO:0000256" key="5">
    <source>
        <dbReference type="ARBA" id="ARBA00023242"/>
    </source>
</evidence>
<dbReference type="SUPFAM" id="SSF48452">
    <property type="entry name" value="TPR-like"/>
    <property type="match status" value="1"/>
</dbReference>